<dbReference type="Proteomes" id="UP000730481">
    <property type="component" value="Unassembled WGS sequence"/>
</dbReference>
<keyword evidence="1" id="KW-0472">Membrane</keyword>
<dbReference type="EMBL" id="PVQB02000088">
    <property type="protein sequence ID" value="KAF4343545.1"/>
    <property type="molecule type" value="Genomic_DNA"/>
</dbReference>
<proteinExistence type="predicted"/>
<comment type="caution">
    <text evidence="2">The sequence shown here is derived from an EMBL/GenBank/DDBJ whole genome shotgun (WGS) entry which is preliminary data.</text>
</comment>
<keyword evidence="3" id="KW-1185">Reference proteome</keyword>
<name>A0A9P5ARC7_9HYPO</name>
<evidence type="ECO:0000256" key="1">
    <source>
        <dbReference type="SAM" id="Phobius"/>
    </source>
</evidence>
<reference evidence="2" key="1">
    <citation type="journal article" date="2017" name="Mycologia">
        <title>Fusarium algeriense, sp. nov., a novel toxigenic crown rot pathogen of durum wheat from Algeria is nested in the Fusarium burgessii species complex.</title>
        <authorList>
            <person name="Laraba I."/>
            <person name="Keddad A."/>
            <person name="Boureghda H."/>
            <person name="Abdallah N."/>
            <person name="Vaughan M.M."/>
            <person name="Proctor R.H."/>
            <person name="Busman M."/>
            <person name="O'Donnell K."/>
        </authorList>
    </citation>
    <scope>NUCLEOTIDE SEQUENCE</scope>
    <source>
        <strain evidence="2">NRRL 25174</strain>
    </source>
</reference>
<keyword evidence="1" id="KW-0812">Transmembrane</keyword>
<organism evidence="2 3">
    <name type="scientific">Fusarium beomiforme</name>
    <dbReference type="NCBI Taxonomy" id="44412"/>
    <lineage>
        <taxon>Eukaryota</taxon>
        <taxon>Fungi</taxon>
        <taxon>Dikarya</taxon>
        <taxon>Ascomycota</taxon>
        <taxon>Pezizomycotina</taxon>
        <taxon>Sordariomycetes</taxon>
        <taxon>Hypocreomycetidae</taxon>
        <taxon>Hypocreales</taxon>
        <taxon>Nectriaceae</taxon>
        <taxon>Fusarium</taxon>
        <taxon>Fusarium burgessii species complex</taxon>
    </lineage>
</organism>
<protein>
    <submittedName>
        <fullName evidence="2">Uncharacterized protein</fullName>
    </submittedName>
</protein>
<feature type="transmembrane region" description="Helical" evidence="1">
    <location>
        <begin position="242"/>
        <end position="266"/>
    </location>
</feature>
<accession>A0A9P5ARC7</accession>
<gene>
    <name evidence="2" type="ORF">FBEOM_2454</name>
</gene>
<reference evidence="2" key="2">
    <citation type="submission" date="2020-02" db="EMBL/GenBank/DDBJ databases">
        <title>Identification and distribution of gene clusters putatively required for synthesis of sphingolipid metabolism inhibitors in phylogenetically diverse species of the filamentous fungus Fusarium.</title>
        <authorList>
            <person name="Kim H.-S."/>
            <person name="Busman M."/>
            <person name="Brown D.W."/>
            <person name="Divon H."/>
            <person name="Uhlig S."/>
            <person name="Proctor R.H."/>
        </authorList>
    </citation>
    <scope>NUCLEOTIDE SEQUENCE</scope>
    <source>
        <strain evidence="2">NRRL 25174</strain>
    </source>
</reference>
<dbReference type="AlphaFoldDB" id="A0A9P5ARC7"/>
<sequence>MNPLGTLLSFIIREILYGGLYGYEYYYPLLAAARHVRSRKPSTSEYGTPSGILASTSTPSFWSTIYPTKGLAIWLVGEAAEFVANYFLAKRLWPFFTRSITTILGAPFRFLWIQSVIYTRTVSINSSLSLLRCVTPKQWFHFIGTMLACNIIEEISALLIRLFVYFLFFDETIPVEERTREELIFAGQVVITMGMIPVLLLAPLEVARSEATPEPDDKGKGRSIRELWVDTKASLVSMPVSLWFRFVVYFCIVGVIGRIAAAVEILGDMEVNVSWREPSISSE</sequence>
<feature type="transmembrane region" description="Helical" evidence="1">
    <location>
        <begin position="139"/>
        <end position="163"/>
    </location>
</feature>
<dbReference type="OrthoDB" id="5036790at2759"/>
<evidence type="ECO:0000313" key="3">
    <source>
        <dbReference type="Proteomes" id="UP000730481"/>
    </source>
</evidence>
<keyword evidence="1" id="KW-1133">Transmembrane helix</keyword>
<evidence type="ECO:0000313" key="2">
    <source>
        <dbReference type="EMBL" id="KAF4343545.1"/>
    </source>
</evidence>
<feature type="transmembrane region" description="Helical" evidence="1">
    <location>
        <begin position="183"/>
        <end position="204"/>
    </location>
</feature>